<dbReference type="Proteomes" id="UP000030106">
    <property type="component" value="Unassembled WGS sequence"/>
</dbReference>
<dbReference type="AlphaFoldDB" id="A0A0A2W0W5"/>
<gene>
    <name evidence="1" type="ORF">BBAD15_g8077</name>
</gene>
<evidence type="ECO:0000313" key="1">
    <source>
        <dbReference type="EMBL" id="KGQ06609.1"/>
    </source>
</evidence>
<name>A0A0A2W0W5_BEABA</name>
<evidence type="ECO:0000313" key="2">
    <source>
        <dbReference type="Proteomes" id="UP000030106"/>
    </source>
</evidence>
<accession>A0A0A2W0W5</accession>
<sequence length="161" mass="18030">MPPTDFETFVSEFDKRDDCVVVTFCDGTAETYDMLIEKEADDSTNMGAYMCFSKTLRIPNTNKRITLYIATGQRMLMTHIHSDTKYKFTWTSAAHEKELDSVRAQDVDAQKALFGRLFQNAGLTSCVLASITHAPCSPRSLSPRPIPADCIPQFSNKLCSV</sequence>
<dbReference type="EMBL" id="ANFO01000793">
    <property type="protein sequence ID" value="KGQ06609.1"/>
    <property type="molecule type" value="Genomic_DNA"/>
</dbReference>
<proteinExistence type="predicted"/>
<dbReference type="HOGENOM" id="CLU_1643395_0_0_1"/>
<reference evidence="1 2" key="1">
    <citation type="submission" date="2012-10" db="EMBL/GenBank/DDBJ databases">
        <title>Genome sequencing and analysis of entomopathogenic fungi Beauveria bassiana D1-5.</title>
        <authorList>
            <person name="Li Q."/>
            <person name="Wang L."/>
            <person name="Zhang Z."/>
            <person name="Wang Q."/>
            <person name="Ren J."/>
            <person name="Wang M."/>
            <person name="Xu W."/>
            <person name="Wang J."/>
            <person name="Lu Y."/>
            <person name="Du Q."/>
            <person name="Sun Z."/>
        </authorList>
    </citation>
    <scope>NUCLEOTIDE SEQUENCE [LARGE SCALE GENOMIC DNA]</scope>
    <source>
        <strain evidence="1 2">D1-5</strain>
    </source>
</reference>
<dbReference type="STRING" id="1245745.A0A0A2W0W5"/>
<comment type="caution">
    <text evidence="1">The sequence shown here is derived from an EMBL/GenBank/DDBJ whole genome shotgun (WGS) entry which is preliminary data.</text>
</comment>
<organism evidence="1 2">
    <name type="scientific">Beauveria bassiana D1-5</name>
    <dbReference type="NCBI Taxonomy" id="1245745"/>
    <lineage>
        <taxon>Eukaryota</taxon>
        <taxon>Fungi</taxon>
        <taxon>Dikarya</taxon>
        <taxon>Ascomycota</taxon>
        <taxon>Pezizomycotina</taxon>
        <taxon>Sordariomycetes</taxon>
        <taxon>Hypocreomycetidae</taxon>
        <taxon>Hypocreales</taxon>
        <taxon>Cordycipitaceae</taxon>
        <taxon>Beauveria</taxon>
    </lineage>
</organism>
<protein>
    <submittedName>
        <fullName evidence="1">Uncharacterized protein</fullName>
    </submittedName>
</protein>